<dbReference type="Proteomes" id="UP000298663">
    <property type="component" value="Unassembled WGS sequence"/>
</dbReference>
<protein>
    <recommendedName>
        <fullName evidence="3">F-box associated domain-containing protein</fullName>
    </recommendedName>
</protein>
<dbReference type="AlphaFoldDB" id="A0A4U5N5Y9"/>
<gene>
    <name evidence="1" type="ORF">L596_018715</name>
</gene>
<evidence type="ECO:0000313" key="1">
    <source>
        <dbReference type="EMBL" id="TKR77804.1"/>
    </source>
</evidence>
<evidence type="ECO:0000313" key="2">
    <source>
        <dbReference type="Proteomes" id="UP000298663"/>
    </source>
</evidence>
<evidence type="ECO:0008006" key="3">
    <source>
        <dbReference type="Google" id="ProtNLM"/>
    </source>
</evidence>
<proteinExistence type="predicted"/>
<organism evidence="1 2">
    <name type="scientific">Steinernema carpocapsae</name>
    <name type="common">Entomopathogenic nematode</name>
    <dbReference type="NCBI Taxonomy" id="34508"/>
    <lineage>
        <taxon>Eukaryota</taxon>
        <taxon>Metazoa</taxon>
        <taxon>Ecdysozoa</taxon>
        <taxon>Nematoda</taxon>
        <taxon>Chromadorea</taxon>
        <taxon>Rhabditida</taxon>
        <taxon>Tylenchina</taxon>
        <taxon>Panagrolaimomorpha</taxon>
        <taxon>Strongyloidoidea</taxon>
        <taxon>Steinernematidae</taxon>
        <taxon>Steinernema</taxon>
    </lineage>
</organism>
<reference evidence="1 2" key="1">
    <citation type="journal article" date="2015" name="Genome Biol.">
        <title>Comparative genomics of Steinernema reveals deeply conserved gene regulatory networks.</title>
        <authorList>
            <person name="Dillman A.R."/>
            <person name="Macchietto M."/>
            <person name="Porter C.F."/>
            <person name="Rogers A."/>
            <person name="Williams B."/>
            <person name="Antoshechkin I."/>
            <person name="Lee M.M."/>
            <person name="Goodwin Z."/>
            <person name="Lu X."/>
            <person name="Lewis E.E."/>
            <person name="Goodrich-Blair H."/>
            <person name="Stock S.P."/>
            <person name="Adams B.J."/>
            <person name="Sternberg P.W."/>
            <person name="Mortazavi A."/>
        </authorList>
    </citation>
    <scope>NUCLEOTIDE SEQUENCE [LARGE SCALE GENOMIC DNA]</scope>
    <source>
        <strain evidence="1 2">ALL</strain>
    </source>
</reference>
<accession>A0A4U5N5Y9</accession>
<dbReference type="EMBL" id="AZBU02000005">
    <property type="protein sequence ID" value="TKR77804.1"/>
    <property type="molecule type" value="Genomic_DNA"/>
</dbReference>
<keyword evidence="2" id="KW-1185">Reference proteome</keyword>
<sequence length="294" mass="34652">MNDLPYAFFDDLFSRITVLQPLFEHEMLSGRFGQCASCWEENYHNKLLQILDGRLKDVFCFSYSTETSVFSAKFRSRNMVVYDTSNGRVPKIDLELHRSLDKHRKERQGILYLRLHSSALDAEWIQMFSAWKNLNSLGVFCALNGPVVQLLENLLNQEQLVDLIIHNRKSYGLTEIDLFLKLLEQKQFLELRFRNRTADNIIKNERLIDRIFKDRIFAEEDLGKFAGSAIHWKRCVELHDDLFEALGRVEEDCIQFKKQNLVVSYYNYDATAEMTESQFMDGVTSRELRFLHDH</sequence>
<name>A0A4U5N5Y9_STECR</name>
<comment type="caution">
    <text evidence="1">The sequence shown here is derived from an EMBL/GenBank/DDBJ whole genome shotgun (WGS) entry which is preliminary data.</text>
</comment>
<reference evidence="1 2" key="2">
    <citation type="journal article" date="2019" name="G3 (Bethesda)">
        <title>Hybrid Assembly of the Genome of the Entomopathogenic Nematode Steinernema carpocapsae Identifies the X-Chromosome.</title>
        <authorList>
            <person name="Serra L."/>
            <person name="Macchietto M."/>
            <person name="Macias-Munoz A."/>
            <person name="McGill C.J."/>
            <person name="Rodriguez I.M."/>
            <person name="Rodriguez B."/>
            <person name="Murad R."/>
            <person name="Mortazavi A."/>
        </authorList>
    </citation>
    <scope>NUCLEOTIDE SEQUENCE [LARGE SCALE GENOMIC DNA]</scope>
    <source>
        <strain evidence="1 2">ALL</strain>
    </source>
</reference>